<dbReference type="RefSeq" id="WP_110065102.1">
    <property type="nucleotide sequence ID" value="NZ_QGTW01000006.1"/>
</dbReference>
<evidence type="ECO:0000313" key="2">
    <source>
        <dbReference type="EMBL" id="PWW28227.1"/>
    </source>
</evidence>
<keyword evidence="1" id="KW-1133">Transmembrane helix</keyword>
<evidence type="ECO:0000313" key="3">
    <source>
        <dbReference type="Proteomes" id="UP000247150"/>
    </source>
</evidence>
<reference evidence="2 3" key="1">
    <citation type="submission" date="2018-05" db="EMBL/GenBank/DDBJ databases">
        <title>Freshwater and sediment microbial communities from various areas in North America, analyzing microbe dynamics in response to fracking.</title>
        <authorList>
            <person name="Lamendella R."/>
        </authorList>
    </citation>
    <scope>NUCLEOTIDE SEQUENCE [LARGE SCALE GENOMIC DNA]</scope>
    <source>
        <strain evidence="2 3">15_TX</strain>
    </source>
</reference>
<accession>A0A2V2ZWB2</accession>
<proteinExistence type="predicted"/>
<dbReference type="OrthoDB" id="2932966at2"/>
<comment type="caution">
    <text evidence="2">The sequence shown here is derived from an EMBL/GenBank/DDBJ whole genome shotgun (WGS) entry which is preliminary data.</text>
</comment>
<keyword evidence="1" id="KW-0472">Membrane</keyword>
<dbReference type="Proteomes" id="UP000247150">
    <property type="component" value="Unassembled WGS sequence"/>
</dbReference>
<protein>
    <submittedName>
        <fullName evidence="2">Uncharacterized protein</fullName>
    </submittedName>
</protein>
<sequence>MNKVRRLTLFFSLMAPAFISGGMGLRNYFEYAPTFGWVTGLVLFLLALIFAVKSAERSS</sequence>
<name>A0A2V2ZWB2_9BACI</name>
<dbReference type="AlphaFoldDB" id="A0A2V2ZWB2"/>
<feature type="transmembrane region" description="Helical" evidence="1">
    <location>
        <begin position="34"/>
        <end position="52"/>
    </location>
</feature>
<evidence type="ECO:0000256" key="1">
    <source>
        <dbReference type="SAM" id="Phobius"/>
    </source>
</evidence>
<gene>
    <name evidence="2" type="ORF">DFO73_10642</name>
</gene>
<organism evidence="2 3">
    <name type="scientific">Cytobacillus oceanisediminis</name>
    <dbReference type="NCBI Taxonomy" id="665099"/>
    <lineage>
        <taxon>Bacteria</taxon>
        <taxon>Bacillati</taxon>
        <taxon>Bacillota</taxon>
        <taxon>Bacilli</taxon>
        <taxon>Bacillales</taxon>
        <taxon>Bacillaceae</taxon>
        <taxon>Cytobacillus</taxon>
    </lineage>
</organism>
<dbReference type="EMBL" id="QGTW01000006">
    <property type="protein sequence ID" value="PWW28227.1"/>
    <property type="molecule type" value="Genomic_DNA"/>
</dbReference>
<keyword evidence="1" id="KW-0812">Transmembrane</keyword>